<dbReference type="InterPro" id="IPR007318">
    <property type="entry name" value="Phopholipid_MeTrfase"/>
</dbReference>
<evidence type="ECO:0000313" key="7">
    <source>
        <dbReference type="Proteomes" id="UP000282985"/>
    </source>
</evidence>
<dbReference type="GO" id="GO:0032259">
    <property type="term" value="P:methylation"/>
    <property type="evidence" value="ECO:0007669"/>
    <property type="project" value="UniProtKB-KW"/>
</dbReference>
<accession>A0A434AXB2</accession>
<comment type="subcellular location">
    <subcellularLocation>
        <location evidence="1">Endomembrane system</location>
        <topology evidence="1">Multi-pass membrane protein</topology>
    </subcellularLocation>
</comment>
<evidence type="ECO:0000256" key="3">
    <source>
        <dbReference type="ARBA" id="ARBA00022989"/>
    </source>
</evidence>
<reference evidence="6 7" key="1">
    <citation type="submission" date="2018-11" db="EMBL/GenBank/DDBJ databases">
        <title>Parancylomarina longa gen. nov., sp. nov., isolated from sediments of southern Okinawa.</title>
        <authorList>
            <person name="Fu T."/>
        </authorList>
    </citation>
    <scope>NUCLEOTIDE SEQUENCE [LARGE SCALE GENOMIC DNA]</scope>
    <source>
        <strain evidence="6 7">T3-2 S1-C</strain>
    </source>
</reference>
<sequence>MRSSKKDKQHADKNSLRLIWLGIILGISLAVFVSIRTNLPITSTGIAGYAGIGIILFGVALRLSIIKSLGKFFTVDVTIREDHQLKTDGFYKHLRHPSYAASLISFVGYGLSTNNWYSLLIITVLMLTVFIRRIKIEETALSEQFGTAYRDYKSHTKAIIPFIY</sequence>
<dbReference type="InterPro" id="IPR052527">
    <property type="entry name" value="Metal_cation-efflux_comp"/>
</dbReference>
<keyword evidence="7" id="KW-1185">Reference proteome</keyword>
<dbReference type="EMBL" id="RJJX01000005">
    <property type="protein sequence ID" value="RUT79037.1"/>
    <property type="molecule type" value="Genomic_DNA"/>
</dbReference>
<evidence type="ECO:0000256" key="2">
    <source>
        <dbReference type="ARBA" id="ARBA00022692"/>
    </source>
</evidence>
<name>A0A434AXB2_9BACT</name>
<dbReference type="OrthoDB" id="9809773at2"/>
<evidence type="ECO:0000313" key="6">
    <source>
        <dbReference type="EMBL" id="RUT79037.1"/>
    </source>
</evidence>
<comment type="caution">
    <text evidence="6">The sequence shown here is derived from an EMBL/GenBank/DDBJ whole genome shotgun (WGS) entry which is preliminary data.</text>
</comment>
<protein>
    <submittedName>
        <fullName evidence="6">Isoprenylcysteine carboxylmethyltransferase family protein</fullName>
    </submittedName>
</protein>
<keyword evidence="6" id="KW-0489">Methyltransferase</keyword>
<dbReference type="Proteomes" id="UP000282985">
    <property type="component" value="Unassembled WGS sequence"/>
</dbReference>
<feature type="transmembrane region" description="Helical" evidence="5">
    <location>
        <begin position="117"/>
        <end position="134"/>
    </location>
</feature>
<dbReference type="PANTHER" id="PTHR43847">
    <property type="entry name" value="BLL3993 PROTEIN"/>
    <property type="match status" value="1"/>
</dbReference>
<dbReference type="Pfam" id="PF04191">
    <property type="entry name" value="PEMT"/>
    <property type="match status" value="1"/>
</dbReference>
<gene>
    <name evidence="6" type="ORF">DLK05_06045</name>
</gene>
<proteinExistence type="predicted"/>
<dbReference type="GO" id="GO:0008168">
    <property type="term" value="F:methyltransferase activity"/>
    <property type="evidence" value="ECO:0007669"/>
    <property type="project" value="UniProtKB-KW"/>
</dbReference>
<keyword evidence="6" id="KW-0808">Transferase</keyword>
<feature type="transmembrane region" description="Helical" evidence="5">
    <location>
        <begin position="16"/>
        <end position="35"/>
    </location>
</feature>
<dbReference type="AlphaFoldDB" id="A0A434AXB2"/>
<keyword evidence="2 5" id="KW-0812">Transmembrane</keyword>
<organism evidence="6 7">
    <name type="scientific">Ancylomarina longa</name>
    <dbReference type="NCBI Taxonomy" id="2487017"/>
    <lineage>
        <taxon>Bacteria</taxon>
        <taxon>Pseudomonadati</taxon>
        <taxon>Bacteroidota</taxon>
        <taxon>Bacteroidia</taxon>
        <taxon>Marinilabiliales</taxon>
        <taxon>Marinifilaceae</taxon>
        <taxon>Ancylomarina</taxon>
    </lineage>
</organism>
<evidence type="ECO:0000256" key="4">
    <source>
        <dbReference type="ARBA" id="ARBA00023136"/>
    </source>
</evidence>
<feature type="transmembrane region" description="Helical" evidence="5">
    <location>
        <begin position="41"/>
        <end position="61"/>
    </location>
</feature>
<keyword evidence="3 5" id="KW-1133">Transmembrane helix</keyword>
<dbReference type="Gene3D" id="1.20.120.1630">
    <property type="match status" value="1"/>
</dbReference>
<evidence type="ECO:0000256" key="5">
    <source>
        <dbReference type="SAM" id="Phobius"/>
    </source>
</evidence>
<evidence type="ECO:0000256" key="1">
    <source>
        <dbReference type="ARBA" id="ARBA00004127"/>
    </source>
</evidence>
<dbReference type="PANTHER" id="PTHR43847:SF1">
    <property type="entry name" value="BLL3993 PROTEIN"/>
    <property type="match status" value="1"/>
</dbReference>
<dbReference type="GO" id="GO:0012505">
    <property type="term" value="C:endomembrane system"/>
    <property type="evidence" value="ECO:0007669"/>
    <property type="project" value="UniProtKB-SubCell"/>
</dbReference>
<keyword evidence="4 5" id="KW-0472">Membrane</keyword>